<comment type="caution">
    <text evidence="1">The sequence shown here is derived from an EMBL/GenBank/DDBJ whole genome shotgun (WGS) entry which is preliminary data.</text>
</comment>
<proteinExistence type="predicted"/>
<dbReference type="EMBL" id="CM044706">
    <property type="protein sequence ID" value="KAI5656791.1"/>
    <property type="molecule type" value="Genomic_DNA"/>
</dbReference>
<name>A0ACC0ABB4_CATRO</name>
<gene>
    <name evidence="1" type="ORF">M9H77_25584</name>
</gene>
<evidence type="ECO:0000313" key="2">
    <source>
        <dbReference type="Proteomes" id="UP001060085"/>
    </source>
</evidence>
<sequence>MRGGLDQRCNFFLLPVFLILLCFQDSYCSSSNSLKSSVITLKKKDMLLPQISPSEAPQSLLPLLAPSPLAPFTNSTVPKLSGVCTLNFEAVEDVMSMTAIDCVGGFAPFLANVICCPQVEANLIILVGQSSKDTDMLALNGTLAKPCLSDFEQILVGQGANDTLNRLCSIHPSNLTEGSCPVKGFIEFERTVDSSSLLAACEKIDNVNECCEQVCQNAIAEAARKLVAKAYDLSSMDGSHALSDPSVRVNDCKTIALRWLASKLDPSKAKEVLRGLSNCKINKVCPLAFPNASHVEKSCGNGINNHKECCNAVENYVSHLQNQSFITNLQALNCAASLGLKLQKESNITKDIYNLCHISLKDFSVQVAPQGVESGCLLPSLPSDAVFDRSAGLSFLCDLNDNIPAPWPSQSQLPTSSCNKTVKIPALPAAASGQSSIYSTDIVTLMLLLAAPSVLASLM</sequence>
<reference evidence="2" key="1">
    <citation type="journal article" date="2023" name="Nat. Plants">
        <title>Single-cell RNA sequencing provides a high-resolution roadmap for understanding the multicellular compartmentation of specialized metabolism.</title>
        <authorList>
            <person name="Sun S."/>
            <person name="Shen X."/>
            <person name="Li Y."/>
            <person name="Li Y."/>
            <person name="Wang S."/>
            <person name="Li R."/>
            <person name="Zhang H."/>
            <person name="Shen G."/>
            <person name="Guo B."/>
            <person name="Wei J."/>
            <person name="Xu J."/>
            <person name="St-Pierre B."/>
            <person name="Chen S."/>
            <person name="Sun C."/>
        </authorList>
    </citation>
    <scope>NUCLEOTIDE SEQUENCE [LARGE SCALE GENOMIC DNA]</scope>
</reference>
<organism evidence="1 2">
    <name type="scientific">Catharanthus roseus</name>
    <name type="common">Madagascar periwinkle</name>
    <name type="synonym">Vinca rosea</name>
    <dbReference type="NCBI Taxonomy" id="4058"/>
    <lineage>
        <taxon>Eukaryota</taxon>
        <taxon>Viridiplantae</taxon>
        <taxon>Streptophyta</taxon>
        <taxon>Embryophyta</taxon>
        <taxon>Tracheophyta</taxon>
        <taxon>Spermatophyta</taxon>
        <taxon>Magnoliopsida</taxon>
        <taxon>eudicotyledons</taxon>
        <taxon>Gunneridae</taxon>
        <taxon>Pentapetalae</taxon>
        <taxon>asterids</taxon>
        <taxon>lamiids</taxon>
        <taxon>Gentianales</taxon>
        <taxon>Apocynaceae</taxon>
        <taxon>Rauvolfioideae</taxon>
        <taxon>Vinceae</taxon>
        <taxon>Catharanthinae</taxon>
        <taxon>Catharanthus</taxon>
    </lineage>
</organism>
<protein>
    <submittedName>
        <fullName evidence="1">Uncharacterized protein</fullName>
    </submittedName>
</protein>
<evidence type="ECO:0000313" key="1">
    <source>
        <dbReference type="EMBL" id="KAI5656791.1"/>
    </source>
</evidence>
<dbReference type="Proteomes" id="UP001060085">
    <property type="component" value="Linkage Group LG06"/>
</dbReference>
<accession>A0ACC0ABB4</accession>
<keyword evidence="2" id="KW-1185">Reference proteome</keyword>